<dbReference type="Proteomes" id="UP000198790">
    <property type="component" value="Unassembled WGS sequence"/>
</dbReference>
<protein>
    <submittedName>
        <fullName evidence="2">Uncharacterized protein</fullName>
    </submittedName>
</protein>
<evidence type="ECO:0000313" key="3">
    <source>
        <dbReference type="Proteomes" id="UP000198790"/>
    </source>
</evidence>
<keyword evidence="1" id="KW-1133">Transmembrane helix</keyword>
<organism evidence="2 3">
    <name type="scientific">Algoriphagus aquimarinus</name>
    <dbReference type="NCBI Taxonomy" id="237018"/>
    <lineage>
        <taxon>Bacteria</taxon>
        <taxon>Pseudomonadati</taxon>
        <taxon>Bacteroidota</taxon>
        <taxon>Cytophagia</taxon>
        <taxon>Cytophagales</taxon>
        <taxon>Cyclobacteriaceae</taxon>
        <taxon>Algoriphagus</taxon>
    </lineage>
</organism>
<sequence length="127" mass="14428">MVLKSNHHLKFFLLTGILSLLVILLSCLLPSTIHADIWKILLFLAISSYLVGVTSIWLLKGSTENLIQVKMLGMVIRLIASLSFIGIMVFMGTENILVFVVDFFILFLFYLVFDIYTFLANLRPISK</sequence>
<evidence type="ECO:0000256" key="1">
    <source>
        <dbReference type="SAM" id="Phobius"/>
    </source>
</evidence>
<name>A0A1I0WUC1_9BACT</name>
<dbReference type="STRING" id="237018.SAMN04489723_102294"/>
<keyword evidence="3" id="KW-1185">Reference proteome</keyword>
<keyword evidence="1" id="KW-0472">Membrane</keyword>
<feature type="transmembrane region" description="Helical" evidence="1">
    <location>
        <begin position="12"/>
        <end position="31"/>
    </location>
</feature>
<evidence type="ECO:0000313" key="2">
    <source>
        <dbReference type="EMBL" id="SFA91616.1"/>
    </source>
</evidence>
<reference evidence="2 3" key="1">
    <citation type="submission" date="2016-10" db="EMBL/GenBank/DDBJ databases">
        <authorList>
            <person name="de Groot N.N."/>
        </authorList>
    </citation>
    <scope>NUCLEOTIDE SEQUENCE [LARGE SCALE GENOMIC DNA]</scope>
    <source>
        <strain evidence="2 3">DSM 23399</strain>
    </source>
</reference>
<keyword evidence="1" id="KW-0812">Transmembrane</keyword>
<dbReference type="PROSITE" id="PS51257">
    <property type="entry name" value="PROKAR_LIPOPROTEIN"/>
    <property type="match status" value="1"/>
</dbReference>
<dbReference type="EMBL" id="FOKK01000002">
    <property type="protein sequence ID" value="SFA91616.1"/>
    <property type="molecule type" value="Genomic_DNA"/>
</dbReference>
<proteinExistence type="predicted"/>
<accession>A0A1I0WUC1</accession>
<feature type="transmembrane region" description="Helical" evidence="1">
    <location>
        <begin position="37"/>
        <end position="59"/>
    </location>
</feature>
<dbReference type="AlphaFoldDB" id="A0A1I0WUC1"/>
<feature type="transmembrane region" description="Helical" evidence="1">
    <location>
        <begin position="96"/>
        <end position="119"/>
    </location>
</feature>
<feature type="transmembrane region" description="Helical" evidence="1">
    <location>
        <begin position="71"/>
        <end position="90"/>
    </location>
</feature>
<gene>
    <name evidence="2" type="ORF">SAMN04489723_102294</name>
</gene>